<reference evidence="3" key="1">
    <citation type="submission" date="2016-02" db="EMBL/GenBank/DDBJ databases">
        <title>Draft genome sequence of Microdochium bolleyi, a fungal endophyte of beachgrass.</title>
        <authorList>
            <consortium name="DOE Joint Genome Institute"/>
            <person name="David A.S."/>
            <person name="May G."/>
            <person name="Haridas S."/>
            <person name="Lim J."/>
            <person name="Wang M."/>
            <person name="Labutti K."/>
            <person name="Lipzen A."/>
            <person name="Barry K."/>
            <person name="Grigoriev I.V."/>
        </authorList>
    </citation>
    <scope>NUCLEOTIDE SEQUENCE [LARGE SCALE GENOMIC DNA]</scope>
    <source>
        <strain evidence="3">J235TASD1</strain>
    </source>
</reference>
<dbReference type="GO" id="GO:0004721">
    <property type="term" value="F:phosphoprotein phosphatase activity"/>
    <property type="evidence" value="ECO:0007669"/>
    <property type="project" value="InterPro"/>
</dbReference>
<dbReference type="SUPFAM" id="SSF52799">
    <property type="entry name" value="(Phosphotyrosine protein) phosphatases II"/>
    <property type="match status" value="1"/>
</dbReference>
<keyword evidence="3" id="KW-1185">Reference proteome</keyword>
<organism evidence="2 3">
    <name type="scientific">Microdochium bolleyi</name>
    <dbReference type="NCBI Taxonomy" id="196109"/>
    <lineage>
        <taxon>Eukaryota</taxon>
        <taxon>Fungi</taxon>
        <taxon>Dikarya</taxon>
        <taxon>Ascomycota</taxon>
        <taxon>Pezizomycotina</taxon>
        <taxon>Sordariomycetes</taxon>
        <taxon>Xylariomycetidae</taxon>
        <taxon>Xylariales</taxon>
        <taxon>Microdochiaceae</taxon>
        <taxon>Microdochium</taxon>
    </lineage>
</organism>
<dbReference type="PROSITE" id="PS00383">
    <property type="entry name" value="TYR_PHOSPHATASE_1"/>
    <property type="match status" value="1"/>
</dbReference>
<dbReference type="PROSITE" id="PS50056">
    <property type="entry name" value="TYR_PHOSPHATASE_2"/>
    <property type="match status" value="1"/>
</dbReference>
<dbReference type="Pfam" id="PF13350">
    <property type="entry name" value="Y_phosphatase3"/>
    <property type="match status" value="2"/>
</dbReference>
<name>A0A136J7K7_9PEZI</name>
<dbReference type="InterPro" id="IPR026893">
    <property type="entry name" value="Tyr/Ser_Pase_IphP-type"/>
</dbReference>
<dbReference type="EMBL" id="KQ964248">
    <property type="protein sequence ID" value="KXJ93150.1"/>
    <property type="molecule type" value="Genomic_DNA"/>
</dbReference>
<dbReference type="InterPro" id="IPR016130">
    <property type="entry name" value="Tyr_Pase_AS"/>
</dbReference>
<dbReference type="InterPro" id="IPR029021">
    <property type="entry name" value="Prot-tyrosine_phosphatase-like"/>
</dbReference>
<evidence type="ECO:0000313" key="3">
    <source>
        <dbReference type="Proteomes" id="UP000070501"/>
    </source>
</evidence>
<dbReference type="PANTHER" id="PTHR31126:SF10">
    <property type="entry name" value="PROTEIN PHOSPHATASE, PUTATIVE (AFU_ORTHOLOGUE AFUA_6G06650)-RELATED"/>
    <property type="match status" value="1"/>
</dbReference>
<dbReference type="InterPro" id="IPR000387">
    <property type="entry name" value="Tyr_Pase_dom"/>
</dbReference>
<dbReference type="AlphaFoldDB" id="A0A136J7K7"/>
<dbReference type="STRING" id="196109.A0A136J7K7"/>
<evidence type="ECO:0000259" key="1">
    <source>
        <dbReference type="PROSITE" id="PS50056"/>
    </source>
</evidence>
<gene>
    <name evidence="2" type="ORF">Micbo1qcDRAFT_232755</name>
</gene>
<dbReference type="InParanoid" id="A0A136J7K7"/>
<sequence length="288" mass="32018">MSVQLENVLNCRDVGATVNQHTGRRIVKEGLFFRSARPDEATLKDRDVLRTEMGIRTVLDLRTKTEHLKQAEKRAADIRVPALLASNEALAEPVQIPGMNYLEIKVTGRKFERYLLSQLSWLAFFKFLFLFLFGFRMQAISVIGREVMLPRGLVGLGILTMEQSGNEVAEALRAFSSPGALPILVHCTQGKDRTGLIVALVLLVLGTPLEAISHDYLLSNAGLEAEKEQRLKEIQAIGLTPEWGECPPDFIDKMDAYLREQHGGVEGYLDGIGFGKEERQTLVDVLGA</sequence>
<evidence type="ECO:0000313" key="2">
    <source>
        <dbReference type="EMBL" id="KXJ93150.1"/>
    </source>
</evidence>
<dbReference type="PANTHER" id="PTHR31126">
    <property type="entry name" value="TYROSINE-PROTEIN PHOSPHATASE"/>
    <property type="match status" value="1"/>
</dbReference>
<dbReference type="Gene3D" id="3.90.190.10">
    <property type="entry name" value="Protein tyrosine phosphatase superfamily"/>
    <property type="match status" value="1"/>
</dbReference>
<feature type="domain" description="Tyrosine specific protein phosphatases" evidence="1">
    <location>
        <begin position="166"/>
        <end position="236"/>
    </location>
</feature>
<accession>A0A136J7K7</accession>
<proteinExistence type="predicted"/>
<dbReference type="OrthoDB" id="9988524at2759"/>
<protein>
    <submittedName>
        <fullName evidence="2">Tyrosine/serine protein phosphatase</fullName>
    </submittedName>
</protein>
<dbReference type="Proteomes" id="UP000070501">
    <property type="component" value="Unassembled WGS sequence"/>
</dbReference>